<gene>
    <name evidence="1" type="ordered locus">TP01_0249</name>
</gene>
<dbReference type="OMA" id="YLLHMSF"/>
<dbReference type="FunCoup" id="Q4N965">
    <property type="interactions" value="3"/>
</dbReference>
<organism evidence="1 2">
    <name type="scientific">Theileria parva</name>
    <name type="common">East coast fever infection agent</name>
    <dbReference type="NCBI Taxonomy" id="5875"/>
    <lineage>
        <taxon>Eukaryota</taxon>
        <taxon>Sar</taxon>
        <taxon>Alveolata</taxon>
        <taxon>Apicomplexa</taxon>
        <taxon>Aconoidasida</taxon>
        <taxon>Piroplasmida</taxon>
        <taxon>Theileriidae</taxon>
        <taxon>Theileria</taxon>
    </lineage>
</organism>
<sequence length="387" mass="45394">MVYSWKSLIFGDSESFEDKFPLHYHLLKNDISGVIEQFKGGADPLKKDEKGEDAIYLALKFFIKYFNKCLMTPVSLGFSNKNSEFSSNLNSNGRYGSFKSTLTKYNSLNSTLNDSVHLKWYKVCDIGRLSTAENGEYERLETQRCVEYYVRFQEVSWCVSRFFDNPRDEEMILAVHARLLKKTRGFLTVLKVICENNDYRSVARKYLEENISMVGYPLLYVGIMDHLFSMFPYDSYGRKLNKKDVNDCKRLYTYATRSKLSGIYIMKFVTQICDLLQQLFLLLNHPIDSINREYSSDVSVQKFEYKQRIVQLDGLSLNIMELYANLAFVTDLPILFNVMLLQPKFDLENTQFNWNHLLNTITKRRNKLGSKTELLARNHFLIPMRYN</sequence>
<dbReference type="GeneID" id="3502510"/>
<evidence type="ECO:0000313" key="2">
    <source>
        <dbReference type="Proteomes" id="UP000001949"/>
    </source>
</evidence>
<proteinExistence type="predicted"/>
<dbReference type="EMBL" id="AAGK01000001">
    <property type="protein sequence ID" value="EAN33493.1"/>
    <property type="molecule type" value="Genomic_DNA"/>
</dbReference>
<accession>Q4N965</accession>
<evidence type="ECO:0000313" key="1">
    <source>
        <dbReference type="EMBL" id="EAN33493.1"/>
    </source>
</evidence>
<protein>
    <submittedName>
        <fullName evidence="1">Uncharacterized protein</fullName>
    </submittedName>
</protein>
<dbReference type="RefSeq" id="XP_765776.1">
    <property type="nucleotide sequence ID" value="XM_760683.1"/>
</dbReference>
<dbReference type="InParanoid" id="Q4N965"/>
<dbReference type="eggNOG" id="ENOG502QXAK">
    <property type="taxonomic scope" value="Eukaryota"/>
</dbReference>
<dbReference type="Proteomes" id="UP000001949">
    <property type="component" value="Unassembled WGS sequence"/>
</dbReference>
<keyword evidence="2" id="KW-1185">Reference proteome</keyword>
<comment type="caution">
    <text evidence="1">The sequence shown here is derived from an EMBL/GenBank/DDBJ whole genome shotgun (WGS) entry which is preliminary data.</text>
</comment>
<dbReference type="KEGG" id="tpv:TP01_0249"/>
<name>Q4N965_THEPA</name>
<reference evidence="1 2" key="1">
    <citation type="journal article" date="2005" name="Science">
        <title>Genome sequence of Theileria parva, a bovine pathogen that transforms lymphocytes.</title>
        <authorList>
            <person name="Gardner M.J."/>
            <person name="Bishop R."/>
            <person name="Shah T."/>
            <person name="de Villiers E.P."/>
            <person name="Carlton J.M."/>
            <person name="Hall N."/>
            <person name="Ren Q."/>
            <person name="Paulsen I.T."/>
            <person name="Pain A."/>
            <person name="Berriman M."/>
            <person name="Wilson R.J.M."/>
            <person name="Sato S."/>
            <person name="Ralph S.A."/>
            <person name="Mann D.J."/>
            <person name="Xiong Z."/>
            <person name="Shallom S.J."/>
            <person name="Weidman J."/>
            <person name="Jiang L."/>
            <person name="Lynn J."/>
            <person name="Weaver B."/>
            <person name="Shoaibi A."/>
            <person name="Domingo A.R."/>
            <person name="Wasawo D."/>
            <person name="Crabtree J."/>
            <person name="Wortman J.R."/>
            <person name="Haas B."/>
            <person name="Angiuoli S.V."/>
            <person name="Creasy T.H."/>
            <person name="Lu C."/>
            <person name="Suh B."/>
            <person name="Silva J.C."/>
            <person name="Utterback T.R."/>
            <person name="Feldblyum T.V."/>
            <person name="Pertea M."/>
            <person name="Allen J."/>
            <person name="Nierman W.C."/>
            <person name="Taracha E.L.N."/>
            <person name="Salzberg S.L."/>
            <person name="White O.R."/>
            <person name="Fitzhugh H.A."/>
            <person name="Morzaria S."/>
            <person name="Venter J.C."/>
            <person name="Fraser C.M."/>
            <person name="Nene V."/>
        </authorList>
    </citation>
    <scope>NUCLEOTIDE SEQUENCE [LARGE SCALE GENOMIC DNA]</scope>
    <source>
        <strain evidence="1 2">Muguga</strain>
    </source>
</reference>
<dbReference type="AlphaFoldDB" id="Q4N965"/>
<dbReference type="VEuPathDB" id="PiroplasmaDB:TpMuguga_01g00249"/>